<name>A0A914CIG1_9BILA</name>
<keyword evidence="2" id="KW-1185">Reference proteome</keyword>
<proteinExistence type="predicted"/>
<dbReference type="AlphaFoldDB" id="A0A914CIG1"/>
<sequence length="283" mass="32801">MRVLLVISHIFSIRKPFMEKVIIEDCYLTSMEMVENKPKDWETYPEWQEMFEIYENIENTYYLRNTCLKKNYSNVKSIPNPLKISPIEVFQSNPESQSNDVILSNKKENLDQNKLVTISKSSTKEDSMAIKEDSIENLDEKHVRIETVSDTNSNTIKENGDIKNSMNETIVADDFDSELGSYVDSLLRVVEEAMLEAAYVIRLKLEAEEKEKRAKKPVVDFSTPYRPSTQPTTYRPVLLPPKKPENEIPVIVKKLSYDTNTGDDLLNNLNPLPKLHRPNFSRF</sequence>
<accession>A0A914CIG1</accession>
<protein>
    <submittedName>
        <fullName evidence="3">Uncharacterized protein</fullName>
    </submittedName>
</protein>
<reference evidence="3" key="1">
    <citation type="submission" date="2022-11" db="UniProtKB">
        <authorList>
            <consortium name="WormBaseParasite"/>
        </authorList>
    </citation>
    <scope>IDENTIFICATION</scope>
</reference>
<evidence type="ECO:0000313" key="2">
    <source>
        <dbReference type="Proteomes" id="UP000887540"/>
    </source>
</evidence>
<organism evidence="2 3">
    <name type="scientific">Acrobeloides nanus</name>
    <dbReference type="NCBI Taxonomy" id="290746"/>
    <lineage>
        <taxon>Eukaryota</taxon>
        <taxon>Metazoa</taxon>
        <taxon>Ecdysozoa</taxon>
        <taxon>Nematoda</taxon>
        <taxon>Chromadorea</taxon>
        <taxon>Rhabditida</taxon>
        <taxon>Tylenchina</taxon>
        <taxon>Cephalobomorpha</taxon>
        <taxon>Cephaloboidea</taxon>
        <taxon>Cephalobidae</taxon>
        <taxon>Acrobeloides</taxon>
    </lineage>
</organism>
<feature type="region of interest" description="Disordered" evidence="1">
    <location>
        <begin position="221"/>
        <end position="240"/>
    </location>
</feature>
<dbReference type="WBParaSite" id="ACRNAN_scaffold110.g22253.t1">
    <property type="protein sequence ID" value="ACRNAN_scaffold110.g22253.t1"/>
    <property type="gene ID" value="ACRNAN_scaffold110.g22253"/>
</dbReference>
<evidence type="ECO:0000256" key="1">
    <source>
        <dbReference type="SAM" id="MobiDB-lite"/>
    </source>
</evidence>
<evidence type="ECO:0000313" key="3">
    <source>
        <dbReference type="WBParaSite" id="ACRNAN_scaffold110.g22253.t1"/>
    </source>
</evidence>
<dbReference type="Proteomes" id="UP000887540">
    <property type="component" value="Unplaced"/>
</dbReference>